<sequence length="390" mass="42579">MADPWSILVLEDDVWIQELIHTLLEATYPRARILMAGYLEQAEIYWHSHQPALAIVDWNLPDGYGTQLIRTIRKTDRDTPVIMLTGRSDRESVSKAARLGIQGFIAKPFDIEALKDRLESILPPPEDSAFASESGPDLEVMFNEAWEHGVRLPGGMDPVELSELLNKSESLSINDLAVRWGGHPQLVAVLLNAANSASLRRSGQACSTLREALAVLGVQISLGHASALALDVRGALRDSRLLARADELLQRSADVGAWASRLARTVRGKTALCFTAGQLYCLGEFAVLSVCQRFLDAGGELVDEHLESVLSEWSPALGNRLKADWRLPLELRDMIGATHVLSGGHQPADRLVMRSALLLGTGQQDQPELDKLLGRLGIDKDALLAADQAG</sequence>
<dbReference type="SUPFAM" id="SSF52172">
    <property type="entry name" value="CheY-like"/>
    <property type="match status" value="1"/>
</dbReference>
<gene>
    <name evidence="6" type="ORF">CK501_08990</name>
</gene>
<keyword evidence="2" id="KW-0902">Two-component regulatory system</keyword>
<dbReference type="InterPro" id="IPR013976">
    <property type="entry name" value="HDOD"/>
</dbReference>
<evidence type="ECO:0000256" key="1">
    <source>
        <dbReference type="ARBA" id="ARBA00022553"/>
    </source>
</evidence>
<dbReference type="PROSITE" id="PS50110">
    <property type="entry name" value="RESPONSE_REGULATORY"/>
    <property type="match status" value="1"/>
</dbReference>
<dbReference type="PROSITE" id="PS51833">
    <property type="entry name" value="HDOD"/>
    <property type="match status" value="1"/>
</dbReference>
<evidence type="ECO:0000313" key="7">
    <source>
        <dbReference type="Proteomes" id="UP000218896"/>
    </source>
</evidence>
<dbReference type="Proteomes" id="UP000218896">
    <property type="component" value="Unassembled WGS sequence"/>
</dbReference>
<dbReference type="Gene3D" id="3.40.50.2300">
    <property type="match status" value="1"/>
</dbReference>
<proteinExistence type="predicted"/>
<dbReference type="InterPro" id="IPR050595">
    <property type="entry name" value="Bact_response_regulator"/>
</dbReference>
<evidence type="ECO:0000259" key="5">
    <source>
        <dbReference type="PROSITE" id="PS51833"/>
    </source>
</evidence>
<feature type="domain" description="HDOD" evidence="5">
    <location>
        <begin position="151"/>
        <end position="341"/>
    </location>
</feature>
<dbReference type="RefSeq" id="WP_095617394.1">
    <property type="nucleotide sequence ID" value="NZ_NSKD01000003.1"/>
</dbReference>
<dbReference type="CDD" id="cd00156">
    <property type="entry name" value="REC"/>
    <property type="match status" value="1"/>
</dbReference>
<evidence type="ECO:0000256" key="2">
    <source>
        <dbReference type="ARBA" id="ARBA00023012"/>
    </source>
</evidence>
<feature type="modified residue" description="4-aspartylphosphate" evidence="3">
    <location>
        <position position="57"/>
    </location>
</feature>
<protein>
    <submittedName>
        <fullName evidence="6">Two-component system response regulator</fullName>
    </submittedName>
</protein>
<reference evidence="6 7" key="1">
    <citation type="submission" date="2017-08" db="EMBL/GenBank/DDBJ databases">
        <title>Halovibrio sewagensis sp. nov., isolated from wastewater of high salinity.</title>
        <authorList>
            <person name="Dong X."/>
            <person name="Zhang G."/>
        </authorList>
    </citation>
    <scope>NUCLEOTIDE SEQUENCE [LARGE SCALE GENOMIC DNA]</scope>
    <source>
        <strain evidence="6 7">YL5-2</strain>
    </source>
</reference>
<comment type="caution">
    <text evidence="6">The sequence shown here is derived from an EMBL/GenBank/DDBJ whole genome shotgun (WGS) entry which is preliminary data.</text>
</comment>
<keyword evidence="7" id="KW-1185">Reference proteome</keyword>
<dbReference type="PANTHER" id="PTHR44591">
    <property type="entry name" value="STRESS RESPONSE REGULATOR PROTEIN 1"/>
    <property type="match status" value="1"/>
</dbReference>
<evidence type="ECO:0000313" key="6">
    <source>
        <dbReference type="EMBL" id="PAU80558.1"/>
    </source>
</evidence>
<dbReference type="AlphaFoldDB" id="A0A2A2F6I1"/>
<dbReference type="GO" id="GO:0000160">
    <property type="term" value="P:phosphorelay signal transduction system"/>
    <property type="evidence" value="ECO:0007669"/>
    <property type="project" value="UniProtKB-KW"/>
</dbReference>
<keyword evidence="1 3" id="KW-0597">Phosphoprotein</keyword>
<dbReference type="Pfam" id="PF08668">
    <property type="entry name" value="HDOD"/>
    <property type="match status" value="1"/>
</dbReference>
<accession>A0A2A2F6I1</accession>
<dbReference type="SUPFAM" id="SSF109604">
    <property type="entry name" value="HD-domain/PDEase-like"/>
    <property type="match status" value="1"/>
</dbReference>
<organism evidence="6 7">
    <name type="scientific">Halovibrio salipaludis</name>
    <dbReference type="NCBI Taxonomy" id="2032626"/>
    <lineage>
        <taxon>Bacteria</taxon>
        <taxon>Pseudomonadati</taxon>
        <taxon>Pseudomonadota</taxon>
        <taxon>Gammaproteobacteria</taxon>
        <taxon>Oceanospirillales</taxon>
        <taxon>Halomonadaceae</taxon>
        <taxon>Halovibrio</taxon>
    </lineage>
</organism>
<feature type="domain" description="Response regulatory" evidence="4">
    <location>
        <begin position="6"/>
        <end position="122"/>
    </location>
</feature>
<dbReference type="Pfam" id="PF00072">
    <property type="entry name" value="Response_reg"/>
    <property type="match status" value="1"/>
</dbReference>
<dbReference type="EMBL" id="NSKD01000003">
    <property type="protein sequence ID" value="PAU80558.1"/>
    <property type="molecule type" value="Genomic_DNA"/>
</dbReference>
<dbReference type="InterPro" id="IPR011006">
    <property type="entry name" value="CheY-like_superfamily"/>
</dbReference>
<dbReference type="InterPro" id="IPR001789">
    <property type="entry name" value="Sig_transdc_resp-reg_receiver"/>
</dbReference>
<name>A0A2A2F6I1_9GAMM</name>
<dbReference type="SMART" id="SM00448">
    <property type="entry name" value="REC"/>
    <property type="match status" value="1"/>
</dbReference>
<dbReference type="PANTHER" id="PTHR44591:SF14">
    <property type="entry name" value="PROTEIN PILG"/>
    <property type="match status" value="1"/>
</dbReference>
<evidence type="ECO:0000259" key="4">
    <source>
        <dbReference type="PROSITE" id="PS50110"/>
    </source>
</evidence>
<dbReference type="Gene3D" id="1.10.3210.10">
    <property type="entry name" value="Hypothetical protein af1432"/>
    <property type="match status" value="1"/>
</dbReference>
<dbReference type="OrthoDB" id="9802426at2"/>
<evidence type="ECO:0000256" key="3">
    <source>
        <dbReference type="PROSITE-ProRule" id="PRU00169"/>
    </source>
</evidence>